<feature type="region of interest" description="Disordered" evidence="1">
    <location>
        <begin position="1"/>
        <end position="23"/>
    </location>
</feature>
<dbReference type="EMBL" id="LUGG01000009">
    <property type="protein sequence ID" value="OBZ72178.1"/>
    <property type="molecule type" value="Genomic_DNA"/>
</dbReference>
<feature type="transmembrane region" description="Helical" evidence="2">
    <location>
        <begin position="214"/>
        <end position="238"/>
    </location>
</feature>
<gene>
    <name evidence="4" type="ORF">A0H81_07613</name>
</gene>
<keyword evidence="2" id="KW-0472">Membrane</keyword>
<evidence type="ECO:0000259" key="3">
    <source>
        <dbReference type="Pfam" id="PF20153"/>
    </source>
</evidence>
<protein>
    <recommendedName>
        <fullName evidence="3">DUF6535 domain-containing protein</fullName>
    </recommendedName>
</protein>
<keyword evidence="5" id="KW-1185">Reference proteome</keyword>
<dbReference type="Pfam" id="PF20153">
    <property type="entry name" value="DUF6535"/>
    <property type="match status" value="1"/>
</dbReference>
<evidence type="ECO:0000313" key="5">
    <source>
        <dbReference type="Proteomes" id="UP000092993"/>
    </source>
</evidence>
<feature type="transmembrane region" description="Helical" evidence="2">
    <location>
        <begin position="128"/>
        <end position="147"/>
    </location>
</feature>
<dbReference type="OrthoDB" id="3219854at2759"/>
<keyword evidence="2" id="KW-0812">Transmembrane</keyword>
<dbReference type="OMA" id="ICARTAC"/>
<evidence type="ECO:0000256" key="2">
    <source>
        <dbReference type="SAM" id="Phobius"/>
    </source>
</evidence>
<evidence type="ECO:0000256" key="1">
    <source>
        <dbReference type="SAM" id="MobiDB-lite"/>
    </source>
</evidence>
<feature type="transmembrane region" description="Helical" evidence="2">
    <location>
        <begin position="181"/>
        <end position="207"/>
    </location>
</feature>
<sequence>MSIETSSISGSANFSKVPHGTSGDSFEWWSSCASLMKRHDEAMVRGWKEEIDTLLVFAGLFSAVLTAFNVEAYKLLQDDPTEISARLLAQISIQLAEISAGQTAAANFTGSMTSNSFRASPASIRINALWFSSLVCSLVSALIAILAKQWLREYMDEGSLSPRESVRLRQHRFDGLTTWRVAGIMGFLPLLLEISLVLFFIGLVDFLRTLHPTVAGIVSSLVAMSLFFYVATTLIPAFSTSCPFKSPQSWVFYQVSLRARRWYQTAYPQHTLATSSSISSPPSWRERDGDIVQSSGHALDLRALVWSHSASMDDEFLDSLIQSIHELDPENAAQLVYEMLAKLTDCSAFALMYDVRARACEERLRDVVQRAPMRPLERVVHALLELLSGIPRDRDPSKLGPLDILYTLWNLFIDQVTLLVKEHEPYRLRRAAVNFLWEHTQELASISSIYCPPTIGDVIACARASHQYPVPEMFVKASAVAVVLASALDWNSPRADVHERKQLEELLQDLGRFFWQCNEDGVPYDKRAASKIVVGRGRSRSVMARSWTGAELGLVEFSLEEHLALHRMQQICGTVRHPTARSFGLSQAQA</sequence>
<name>A0A1C7M5Z0_GRIFR</name>
<comment type="caution">
    <text evidence="4">The sequence shown here is derived from an EMBL/GenBank/DDBJ whole genome shotgun (WGS) entry which is preliminary data.</text>
</comment>
<reference evidence="4 5" key="1">
    <citation type="submission" date="2016-03" db="EMBL/GenBank/DDBJ databases">
        <title>Whole genome sequencing of Grifola frondosa 9006-11.</title>
        <authorList>
            <person name="Min B."/>
            <person name="Park H."/>
            <person name="Kim J.-G."/>
            <person name="Cho H."/>
            <person name="Oh Y.-L."/>
            <person name="Kong W.-S."/>
            <person name="Choi I.-G."/>
        </authorList>
    </citation>
    <scope>NUCLEOTIDE SEQUENCE [LARGE SCALE GENOMIC DNA]</scope>
    <source>
        <strain evidence="4 5">9006-11</strain>
    </source>
</reference>
<dbReference type="AlphaFoldDB" id="A0A1C7M5Z0"/>
<organism evidence="4 5">
    <name type="scientific">Grifola frondosa</name>
    <name type="common">Maitake</name>
    <name type="synonym">Polyporus frondosus</name>
    <dbReference type="NCBI Taxonomy" id="5627"/>
    <lineage>
        <taxon>Eukaryota</taxon>
        <taxon>Fungi</taxon>
        <taxon>Dikarya</taxon>
        <taxon>Basidiomycota</taxon>
        <taxon>Agaricomycotina</taxon>
        <taxon>Agaricomycetes</taxon>
        <taxon>Polyporales</taxon>
        <taxon>Grifolaceae</taxon>
        <taxon>Grifola</taxon>
    </lineage>
</organism>
<proteinExistence type="predicted"/>
<feature type="domain" description="DUF6535" evidence="3">
    <location>
        <begin position="29"/>
        <end position="208"/>
    </location>
</feature>
<evidence type="ECO:0000313" key="4">
    <source>
        <dbReference type="EMBL" id="OBZ72178.1"/>
    </source>
</evidence>
<dbReference type="Proteomes" id="UP000092993">
    <property type="component" value="Unassembled WGS sequence"/>
</dbReference>
<accession>A0A1C7M5Z0</accession>
<feature type="compositionally biased region" description="Polar residues" evidence="1">
    <location>
        <begin position="1"/>
        <end position="14"/>
    </location>
</feature>
<keyword evidence="2" id="KW-1133">Transmembrane helix</keyword>
<dbReference type="InterPro" id="IPR045338">
    <property type="entry name" value="DUF6535"/>
</dbReference>